<dbReference type="InterPro" id="IPR004358">
    <property type="entry name" value="Sig_transdc_His_kin-like_C"/>
</dbReference>
<evidence type="ECO:0000313" key="12">
    <source>
        <dbReference type="Proteomes" id="UP000243950"/>
    </source>
</evidence>
<proteinExistence type="predicted"/>
<dbReference type="PANTHER" id="PTHR43065:SF46">
    <property type="entry name" value="C4-DICARBOXYLATE TRANSPORT SENSOR PROTEIN DCTB"/>
    <property type="match status" value="1"/>
</dbReference>
<feature type="domain" description="PAC" evidence="10">
    <location>
        <begin position="99"/>
        <end position="151"/>
    </location>
</feature>
<dbReference type="Pfam" id="PF02518">
    <property type="entry name" value="HATPase_c"/>
    <property type="match status" value="1"/>
</dbReference>
<keyword evidence="6 11" id="KW-0418">Kinase</keyword>
<keyword evidence="5" id="KW-0547">Nucleotide-binding</keyword>
<dbReference type="EC" id="2.7.13.3" evidence="2"/>
<dbReference type="RefSeq" id="WP_167363077.1">
    <property type="nucleotide sequence ID" value="NZ_BSSG01000001.1"/>
</dbReference>
<dbReference type="CDD" id="cd00082">
    <property type="entry name" value="HisKA"/>
    <property type="match status" value="1"/>
</dbReference>
<evidence type="ECO:0000256" key="3">
    <source>
        <dbReference type="ARBA" id="ARBA00022553"/>
    </source>
</evidence>
<evidence type="ECO:0000256" key="6">
    <source>
        <dbReference type="ARBA" id="ARBA00022777"/>
    </source>
</evidence>
<dbReference type="CDD" id="cd00130">
    <property type="entry name" value="PAS"/>
    <property type="match status" value="1"/>
</dbReference>
<dbReference type="InterPro" id="IPR003661">
    <property type="entry name" value="HisK_dim/P_dom"/>
</dbReference>
<evidence type="ECO:0000259" key="9">
    <source>
        <dbReference type="PROSITE" id="PS50109"/>
    </source>
</evidence>
<evidence type="ECO:0000256" key="8">
    <source>
        <dbReference type="ARBA" id="ARBA00023012"/>
    </source>
</evidence>
<keyword evidence="3" id="KW-0597">Phosphoprotein</keyword>
<dbReference type="GO" id="GO:0005524">
    <property type="term" value="F:ATP binding"/>
    <property type="evidence" value="ECO:0007669"/>
    <property type="project" value="UniProtKB-KW"/>
</dbReference>
<dbReference type="InterPro" id="IPR003594">
    <property type="entry name" value="HATPase_dom"/>
</dbReference>
<gene>
    <name evidence="11" type="ORF">SAMN05216372_101196</name>
</gene>
<dbReference type="PROSITE" id="PS50109">
    <property type="entry name" value="HIS_KIN"/>
    <property type="match status" value="1"/>
</dbReference>
<evidence type="ECO:0000256" key="7">
    <source>
        <dbReference type="ARBA" id="ARBA00022840"/>
    </source>
</evidence>
<dbReference type="Gene3D" id="1.10.287.130">
    <property type="match status" value="1"/>
</dbReference>
<evidence type="ECO:0000256" key="5">
    <source>
        <dbReference type="ARBA" id="ARBA00022741"/>
    </source>
</evidence>
<dbReference type="SUPFAM" id="SSF55785">
    <property type="entry name" value="PYP-like sensor domain (PAS domain)"/>
    <property type="match status" value="1"/>
</dbReference>
<dbReference type="PANTHER" id="PTHR43065">
    <property type="entry name" value="SENSOR HISTIDINE KINASE"/>
    <property type="match status" value="1"/>
</dbReference>
<dbReference type="EMBL" id="FOMO01000001">
    <property type="protein sequence ID" value="SFD33437.1"/>
    <property type="molecule type" value="Genomic_DNA"/>
</dbReference>
<comment type="catalytic activity">
    <reaction evidence="1">
        <text>ATP + protein L-histidine = ADP + protein N-phospho-L-histidine.</text>
        <dbReference type="EC" id="2.7.13.3"/>
    </reaction>
</comment>
<dbReference type="GO" id="GO:0000155">
    <property type="term" value="F:phosphorelay sensor kinase activity"/>
    <property type="evidence" value="ECO:0007669"/>
    <property type="project" value="InterPro"/>
</dbReference>
<feature type="domain" description="Histidine kinase" evidence="9">
    <location>
        <begin position="171"/>
        <end position="397"/>
    </location>
</feature>
<organism evidence="11 12">
    <name type="scientific">Pseudomonas straminea</name>
    <dbReference type="NCBI Taxonomy" id="47882"/>
    <lineage>
        <taxon>Bacteria</taxon>
        <taxon>Pseudomonadati</taxon>
        <taxon>Pseudomonadota</taxon>
        <taxon>Gammaproteobacteria</taxon>
        <taxon>Pseudomonadales</taxon>
        <taxon>Pseudomonadaceae</taxon>
        <taxon>Phytopseudomonas</taxon>
    </lineage>
</organism>
<dbReference type="InterPro" id="IPR035965">
    <property type="entry name" value="PAS-like_dom_sf"/>
</dbReference>
<keyword evidence="12" id="KW-1185">Reference proteome</keyword>
<dbReference type="SUPFAM" id="SSF47384">
    <property type="entry name" value="Homodimeric domain of signal transducing histidine kinase"/>
    <property type="match status" value="1"/>
</dbReference>
<keyword evidence="4" id="KW-0808">Transferase</keyword>
<evidence type="ECO:0000259" key="10">
    <source>
        <dbReference type="PROSITE" id="PS50113"/>
    </source>
</evidence>
<dbReference type="PRINTS" id="PR00344">
    <property type="entry name" value="BCTRLSENSOR"/>
</dbReference>
<dbReference type="AlphaFoldDB" id="A0A1I1RH26"/>
<dbReference type="Proteomes" id="UP000243950">
    <property type="component" value="Unassembled WGS sequence"/>
</dbReference>
<dbReference type="SUPFAM" id="SSF55874">
    <property type="entry name" value="ATPase domain of HSP90 chaperone/DNA topoisomerase II/histidine kinase"/>
    <property type="match status" value="1"/>
</dbReference>
<keyword evidence="7" id="KW-0067">ATP-binding</keyword>
<dbReference type="Gene3D" id="3.30.450.20">
    <property type="entry name" value="PAS domain"/>
    <property type="match status" value="1"/>
</dbReference>
<evidence type="ECO:0000256" key="2">
    <source>
        <dbReference type="ARBA" id="ARBA00012438"/>
    </source>
</evidence>
<reference evidence="12" key="1">
    <citation type="submission" date="2016-10" db="EMBL/GenBank/DDBJ databases">
        <authorList>
            <person name="Varghese N."/>
            <person name="Submissions S."/>
        </authorList>
    </citation>
    <scope>NUCLEOTIDE SEQUENCE [LARGE SCALE GENOMIC DNA]</scope>
    <source>
        <strain evidence="12">JCM 2783</strain>
    </source>
</reference>
<protein>
    <recommendedName>
        <fullName evidence="2">histidine kinase</fullName>
        <ecNumber evidence="2">2.7.13.3</ecNumber>
    </recommendedName>
</protein>
<dbReference type="Gene3D" id="3.30.565.10">
    <property type="entry name" value="Histidine kinase-like ATPase, C-terminal domain"/>
    <property type="match status" value="1"/>
</dbReference>
<accession>A0A1I1RH26</accession>
<evidence type="ECO:0000256" key="4">
    <source>
        <dbReference type="ARBA" id="ARBA00022679"/>
    </source>
</evidence>
<dbReference type="InterPro" id="IPR036097">
    <property type="entry name" value="HisK_dim/P_sf"/>
</dbReference>
<dbReference type="InterPro" id="IPR005467">
    <property type="entry name" value="His_kinase_dom"/>
</dbReference>
<sequence length="414" mass="44982">MADNPLGAGLRLPDDVPLVRKLGHELIEFLPVGVYLCNAAGQLTTYNSKAAEIWGEAPDISQGQVRYTGAYRLRSEDGAPMPFEQSPLAAVLLSKKPITNLRMIVEQRDGSQVPILANIVPLLDKDGAMVGFMNSIQDLRQQAAQVQMQSNLHNALLQAQKMEQIGKVGGGVVHEFTNQLTSLSMSLALMEKEIRDAGSEQLQARYALCREATDKVTELAEGLLLFARTRPRTLERIDPNQLLLGMNTLIGNEVGQAISCQLDLATDSSFLRANRQHLESAIINLVTNARDAMPSGGQLTLSTFNTHLDRSNFPEHNANFKAGRYVAIRITDTGSGIAPEALEHIFAPFYTTRAADKSSGMGLTMVKSFVTDMNGQLTVTSRLGEGTSVSLYFPCYGTEHSLAITGSDRTSSGE</sequence>
<evidence type="ECO:0000313" key="11">
    <source>
        <dbReference type="EMBL" id="SFD33437.1"/>
    </source>
</evidence>
<name>A0A1I1RH26_PSEOC</name>
<dbReference type="InterPro" id="IPR000700">
    <property type="entry name" value="PAS-assoc_C"/>
</dbReference>
<dbReference type="InterPro" id="IPR000014">
    <property type="entry name" value="PAS"/>
</dbReference>
<dbReference type="PROSITE" id="PS50113">
    <property type="entry name" value="PAC"/>
    <property type="match status" value="1"/>
</dbReference>
<keyword evidence="8" id="KW-0902">Two-component regulatory system</keyword>
<evidence type="ECO:0000256" key="1">
    <source>
        <dbReference type="ARBA" id="ARBA00000085"/>
    </source>
</evidence>
<dbReference type="InterPro" id="IPR036890">
    <property type="entry name" value="HATPase_C_sf"/>
</dbReference>
<dbReference type="SMART" id="SM00387">
    <property type="entry name" value="HATPase_c"/>
    <property type="match status" value="1"/>
</dbReference>